<keyword evidence="8" id="KW-1185">Reference proteome</keyword>
<sequence length="1105" mass="109888">MPTVARRPLALVLSALCLLLLDSAAARAEIYWTDSASFSDNWIGRALNSGGSVTAPFIPSTREIGGIASDGRHLYWVQYYGAIMRANLDGSDPEVVFNTPSGAGSLATDGQWFYWSVPNEPRISRVRVDGSGFEADFVLLEDGAWPAGVATDGTHLYWTDNGHSRIGRIGTDGTGRQDEFIAGVGYPNGIAVAGGYIYWADADMDNYAIGRARSDGSGADGSWHETTSLPAAVSVAGGYVYWTEPPVSRIGRVAVSGSGANANLINGLTWPTAIFVTAPGFAASAAPAFGNVVLGTRATRTVTVTNDSAAFAGGQPLTFAAGAVTLTGANANQFSITSNGCSGQTIAPGDSCQVTVAFAPTTTGAKSASLRFVDNATSSPQTVALSGRGTQGIASLSSTTGLFGDARTGTTSEAQSFTVTNSASGANAGPITYAAGAVTLTGAAAGQFSIVSDSCSGTTVAPAARCTVAVAFAPTADGAASAALQLVDDAPGSPRAVALSGNGVTPSPQLSPATHGFGELLTGASSEAVAFTVVNSGTGAVTLPPDAVSLDGAGAAEFEIVSDLCSGQTLAPVASCTVDVVFSPSAGGAASARLLIDHDAGAPLEAALSGIGVVPSADLTLTPTDHDFGSVRTWTTSAPVALRVSNLGTAAAAIPSGAVSIDAFGATAAFSVADGCSTVTLDPGEDCTVSVTFGPRATGAASATVEIADGDGGTLSASLAGTGIAPLLALSPASHDFGSLPIGASSAPATFTLANHGSAPATLPAGAASLAGLDAGAWTITDDDCSGATLAIGDDCVVTVVFAPTAAGAASATLAVGDGDGGTLGAALTGSGAEPARRDPQPDPDPAPRSDPEPRPRTSGDGGGTPQPQPQPQPTPRRTSRTRLTTHVGGAAGAVVGADGTLRLRCALAGATLRGCAAVVTPAGGGRALGDGTARVGRGGGRSATVVVRLGARARVALERSLGGVRAVVTVTATTRDGRRLKRSVRVTLLAKRQQVVTLPGAFAPDAAALTPAGAAFLRDVAGRLRAARAILCTGFTATRGEQGSDEAAAALGLARGRVACALLRRLGVKAKLTPRSGGRGKPLAVNDDEDGRARNRRVELTITR</sequence>
<evidence type="ECO:0000313" key="7">
    <source>
        <dbReference type="EMBL" id="MDW5598092.1"/>
    </source>
</evidence>
<feature type="region of interest" description="Disordered" evidence="4">
    <location>
        <begin position="825"/>
        <end position="882"/>
    </location>
</feature>
<evidence type="ECO:0000256" key="1">
    <source>
        <dbReference type="ARBA" id="ARBA00004496"/>
    </source>
</evidence>
<dbReference type="Pfam" id="PF15780">
    <property type="entry name" value="ASH"/>
    <property type="match status" value="1"/>
</dbReference>
<name>A0ABU4HXN3_9ACTN</name>
<dbReference type="SMART" id="SM00135">
    <property type="entry name" value="LY"/>
    <property type="match status" value="4"/>
</dbReference>
<dbReference type="RefSeq" id="WP_318600560.1">
    <property type="nucleotide sequence ID" value="NZ_JAWSTH010000118.1"/>
</dbReference>
<evidence type="ECO:0000256" key="3">
    <source>
        <dbReference type="PROSITE-ProRule" id="PRU00473"/>
    </source>
</evidence>
<evidence type="ECO:0000256" key="5">
    <source>
        <dbReference type="SAM" id="SignalP"/>
    </source>
</evidence>
<organism evidence="7 8">
    <name type="scientific">Conexibacter stalactiti</name>
    <dbReference type="NCBI Taxonomy" id="1940611"/>
    <lineage>
        <taxon>Bacteria</taxon>
        <taxon>Bacillati</taxon>
        <taxon>Actinomycetota</taxon>
        <taxon>Thermoleophilia</taxon>
        <taxon>Solirubrobacterales</taxon>
        <taxon>Conexibacteraceae</taxon>
        <taxon>Conexibacter</taxon>
    </lineage>
</organism>
<dbReference type="SUPFAM" id="SSF63825">
    <property type="entry name" value="YWTD domain"/>
    <property type="match status" value="2"/>
</dbReference>
<dbReference type="SUPFAM" id="SSF103088">
    <property type="entry name" value="OmpA-like"/>
    <property type="match status" value="1"/>
</dbReference>
<keyword evidence="2" id="KW-0963">Cytoplasm</keyword>
<keyword evidence="3" id="KW-0472">Membrane</keyword>
<proteinExistence type="predicted"/>
<comment type="caution">
    <text evidence="7">The sequence shown here is derived from an EMBL/GenBank/DDBJ whole genome shotgun (WGS) entry which is preliminary data.</text>
</comment>
<dbReference type="Proteomes" id="UP001284601">
    <property type="component" value="Unassembled WGS sequence"/>
</dbReference>
<dbReference type="PANTHER" id="PTHR46513">
    <property type="entry name" value="VITELLOGENIN RECEPTOR-LIKE PROTEIN-RELATED-RELATED"/>
    <property type="match status" value="1"/>
</dbReference>
<dbReference type="InterPro" id="IPR000033">
    <property type="entry name" value="LDLR_classB_rpt"/>
</dbReference>
<dbReference type="InterPro" id="IPR011042">
    <property type="entry name" value="6-blade_b-propeller_TolB-like"/>
</dbReference>
<dbReference type="EMBL" id="JAWSTH010000118">
    <property type="protein sequence ID" value="MDW5598092.1"/>
    <property type="molecule type" value="Genomic_DNA"/>
</dbReference>
<dbReference type="Gene3D" id="2.120.10.30">
    <property type="entry name" value="TolB, C-terminal domain"/>
    <property type="match status" value="1"/>
</dbReference>
<dbReference type="InterPro" id="IPR006665">
    <property type="entry name" value="OmpA-like"/>
</dbReference>
<dbReference type="PANTHER" id="PTHR46513:SF13">
    <property type="entry name" value="EGF-LIKE DOMAIN-CONTAINING PROTEIN"/>
    <property type="match status" value="1"/>
</dbReference>
<reference evidence="8" key="1">
    <citation type="submission" date="2023-07" db="EMBL/GenBank/DDBJ databases">
        <title>Conexibacter stalactiti sp. nov., isolated from stalactites in a lava cave and emended description of the genus Conexibacter.</title>
        <authorList>
            <person name="Lee S.D."/>
        </authorList>
    </citation>
    <scope>NUCLEOTIDE SEQUENCE [LARGE SCALE GENOMIC DNA]</scope>
    <source>
        <strain evidence="8">KCTC 39840</strain>
    </source>
</reference>
<dbReference type="InterPro" id="IPR036737">
    <property type="entry name" value="OmpA-like_sf"/>
</dbReference>
<dbReference type="Gene3D" id="2.60.40.10">
    <property type="entry name" value="Immunoglobulins"/>
    <property type="match status" value="5"/>
</dbReference>
<comment type="subcellular location">
    <subcellularLocation>
        <location evidence="1">Cytoplasm</location>
    </subcellularLocation>
</comment>
<protein>
    <submittedName>
        <fullName evidence="7">Choice-of-anchor D domain-containing protein</fullName>
    </submittedName>
</protein>
<gene>
    <name evidence="7" type="ORF">R7226_27295</name>
</gene>
<feature type="chain" id="PRO_5046118524" evidence="5">
    <location>
        <begin position="29"/>
        <end position="1105"/>
    </location>
</feature>
<dbReference type="InterPro" id="IPR050778">
    <property type="entry name" value="Cueball_EGF_LRP_Nidogen"/>
</dbReference>
<feature type="signal peptide" evidence="5">
    <location>
        <begin position="1"/>
        <end position="28"/>
    </location>
</feature>
<evidence type="ECO:0000259" key="6">
    <source>
        <dbReference type="PROSITE" id="PS51123"/>
    </source>
</evidence>
<evidence type="ECO:0000313" key="8">
    <source>
        <dbReference type="Proteomes" id="UP001284601"/>
    </source>
</evidence>
<dbReference type="PROSITE" id="PS51123">
    <property type="entry name" value="OMPA_2"/>
    <property type="match status" value="1"/>
</dbReference>
<feature type="compositionally biased region" description="Low complexity" evidence="4">
    <location>
        <begin position="825"/>
        <end position="834"/>
    </location>
</feature>
<evidence type="ECO:0000256" key="4">
    <source>
        <dbReference type="SAM" id="MobiDB-lite"/>
    </source>
</evidence>
<dbReference type="Gene3D" id="3.30.1330.60">
    <property type="entry name" value="OmpA-like domain"/>
    <property type="match status" value="1"/>
</dbReference>
<keyword evidence="5" id="KW-0732">Signal</keyword>
<dbReference type="InterPro" id="IPR031549">
    <property type="entry name" value="ASH"/>
</dbReference>
<dbReference type="NCBIfam" id="NF012200">
    <property type="entry name" value="choice_anch_D"/>
    <property type="match status" value="5"/>
</dbReference>
<evidence type="ECO:0000256" key="2">
    <source>
        <dbReference type="ARBA" id="ARBA00022490"/>
    </source>
</evidence>
<feature type="compositionally biased region" description="Basic and acidic residues" evidence="4">
    <location>
        <begin position="835"/>
        <end position="858"/>
    </location>
</feature>
<accession>A0ABU4HXN3</accession>
<dbReference type="InterPro" id="IPR013783">
    <property type="entry name" value="Ig-like_fold"/>
</dbReference>
<feature type="domain" description="OmpA-like" evidence="6">
    <location>
        <begin position="990"/>
        <end position="1105"/>
    </location>
</feature>
<dbReference type="PROSITE" id="PS51120">
    <property type="entry name" value="LDLRB"/>
    <property type="match status" value="1"/>
</dbReference>